<evidence type="ECO:0000313" key="3">
    <source>
        <dbReference type="Proteomes" id="UP000567922"/>
    </source>
</evidence>
<comment type="caution">
    <text evidence="2">The sequence shown here is derived from an EMBL/GenBank/DDBJ whole genome shotgun (WGS) entry which is preliminary data.</text>
</comment>
<dbReference type="PANTHER" id="PTHR43539">
    <property type="entry name" value="FLAVIN-BINDING MONOOXYGENASE-LIKE PROTEIN (AFU_ORTHOLOGUE AFUA_4G09220)"/>
    <property type="match status" value="1"/>
</dbReference>
<dbReference type="Gene3D" id="3.50.50.60">
    <property type="entry name" value="FAD/NAD(P)-binding domain"/>
    <property type="match status" value="2"/>
</dbReference>
<sequence length="377" mass="40278">MSSSATSPLPTVDVLVAGAGPAGIGCALALQSVDSLTYGVIERGVVGQSYRDWPRWTRFLTPSFTGNAFGAIDINAIHPETSPALLLQTDYPSGEAYSHYLSKLVELFELPVVENTMIESVARGARDEFVVTTSRGTVTARNLIWAGGEFSAPHTPEVSGAHLGVHSSQPQAWEPPDGSRVVVIGGYESGIDVACSLVARGHHATVLDPESPWENTGSDPSLTLSPRTRQRLRVAQAGGALDLVGAAAAAISQPNGSYTVTDSTGAHHTSTAPPVLATGYRPHLGPVQHMFATRDDGWPLLNTDDESTLQPGVFLSGPSVRHKNLHLCFIYKFRQRFAHVAKVIGERLDRDTSALRSWKLAGMLVEDVSCCDKECVC</sequence>
<dbReference type="PRINTS" id="PR00368">
    <property type="entry name" value="FADPNR"/>
</dbReference>
<dbReference type="PANTHER" id="PTHR43539:SF89">
    <property type="entry name" value="NAD(P)-BINDING DOMAIN-CONTAINING PROTEIN"/>
    <property type="match status" value="1"/>
</dbReference>
<reference evidence="2 3" key="1">
    <citation type="submission" date="2020-08" db="EMBL/GenBank/DDBJ databases">
        <title>Sequencing the genomes of 1000 actinobacteria strains.</title>
        <authorList>
            <person name="Klenk H.-P."/>
        </authorList>
    </citation>
    <scope>NUCLEOTIDE SEQUENCE [LARGE SCALE GENOMIC DNA]</scope>
    <source>
        <strain evidence="2 3">DSM 45258</strain>
    </source>
</reference>
<dbReference type="RefSeq" id="WP_064441359.1">
    <property type="nucleotide sequence ID" value="NZ_BDDI01000013.1"/>
</dbReference>
<name>A0A839RPQ6_9ACTN</name>
<dbReference type="SUPFAM" id="SSF51905">
    <property type="entry name" value="FAD/NAD(P)-binding domain"/>
    <property type="match status" value="2"/>
</dbReference>
<dbReference type="PRINTS" id="PR00469">
    <property type="entry name" value="PNDRDTASEII"/>
</dbReference>
<accession>A0A839RPQ6</accession>
<dbReference type="EMBL" id="JACHWS010000002">
    <property type="protein sequence ID" value="MBB3037881.1"/>
    <property type="molecule type" value="Genomic_DNA"/>
</dbReference>
<protein>
    <submittedName>
        <fullName evidence="2">Thioredoxin reductase</fullName>
    </submittedName>
</protein>
<dbReference type="InterPro" id="IPR036188">
    <property type="entry name" value="FAD/NAD-bd_sf"/>
</dbReference>
<dbReference type="AlphaFoldDB" id="A0A839RPQ6"/>
<keyword evidence="1" id="KW-0560">Oxidoreductase</keyword>
<organism evidence="2 3">
    <name type="scientific">Hoyosella altamirensis</name>
    <dbReference type="NCBI Taxonomy" id="616997"/>
    <lineage>
        <taxon>Bacteria</taxon>
        <taxon>Bacillati</taxon>
        <taxon>Actinomycetota</taxon>
        <taxon>Actinomycetes</taxon>
        <taxon>Mycobacteriales</taxon>
        <taxon>Hoyosellaceae</taxon>
        <taxon>Hoyosella</taxon>
    </lineage>
</organism>
<dbReference type="OrthoDB" id="178899at2"/>
<dbReference type="Pfam" id="PF13738">
    <property type="entry name" value="Pyr_redox_3"/>
    <property type="match status" value="1"/>
</dbReference>
<dbReference type="Proteomes" id="UP000567922">
    <property type="component" value="Unassembled WGS sequence"/>
</dbReference>
<dbReference type="GO" id="GO:0050660">
    <property type="term" value="F:flavin adenine dinucleotide binding"/>
    <property type="evidence" value="ECO:0007669"/>
    <property type="project" value="TreeGrafter"/>
</dbReference>
<keyword evidence="3" id="KW-1185">Reference proteome</keyword>
<dbReference type="GO" id="GO:0004497">
    <property type="term" value="F:monooxygenase activity"/>
    <property type="evidence" value="ECO:0007669"/>
    <property type="project" value="TreeGrafter"/>
</dbReference>
<evidence type="ECO:0000256" key="1">
    <source>
        <dbReference type="ARBA" id="ARBA00023002"/>
    </source>
</evidence>
<evidence type="ECO:0000313" key="2">
    <source>
        <dbReference type="EMBL" id="MBB3037881.1"/>
    </source>
</evidence>
<dbReference type="InterPro" id="IPR050982">
    <property type="entry name" value="Auxin_biosynth/cation_transpt"/>
</dbReference>
<proteinExistence type="predicted"/>
<gene>
    <name evidence="2" type="ORF">FHU29_002330</name>
</gene>